<dbReference type="Gene3D" id="3.40.930.10">
    <property type="entry name" value="Mannitol-specific EII, Chain A"/>
    <property type="match status" value="1"/>
</dbReference>
<dbReference type="InterPro" id="IPR003593">
    <property type="entry name" value="AAA+_ATPase"/>
</dbReference>
<dbReference type="Gene3D" id="1.10.10.60">
    <property type="entry name" value="Homeodomain-like"/>
    <property type="match status" value="1"/>
</dbReference>
<dbReference type="PROSITE" id="PS51096">
    <property type="entry name" value="PTS_EIIA_TYPE_4"/>
    <property type="match status" value="1"/>
</dbReference>
<keyword evidence="3" id="KW-0067">ATP-binding</keyword>
<dbReference type="Gene3D" id="3.40.50.300">
    <property type="entry name" value="P-loop containing nucleotide triphosphate hydrolases"/>
    <property type="match status" value="1"/>
</dbReference>
<keyword evidence="8" id="KW-0238">DNA-binding</keyword>
<dbReference type="GO" id="GO:0003677">
    <property type="term" value="F:DNA binding"/>
    <property type="evidence" value="ECO:0007669"/>
    <property type="project" value="UniProtKB-KW"/>
</dbReference>
<evidence type="ECO:0000259" key="5">
    <source>
        <dbReference type="PROSITE" id="PS51094"/>
    </source>
</evidence>
<evidence type="ECO:0000256" key="1">
    <source>
        <dbReference type="ARBA" id="ARBA00022679"/>
    </source>
</evidence>
<dbReference type="Pfam" id="PF00359">
    <property type="entry name" value="PTS_EIIA_2"/>
    <property type="match status" value="1"/>
</dbReference>
<dbReference type="Gene3D" id="3.40.50.510">
    <property type="entry name" value="Phosphotransferase system, mannose-type IIA component"/>
    <property type="match status" value="1"/>
</dbReference>
<dbReference type="CDD" id="cd00211">
    <property type="entry name" value="PTS_IIA_fru"/>
    <property type="match status" value="1"/>
</dbReference>
<dbReference type="SMART" id="SM00382">
    <property type="entry name" value="AAA"/>
    <property type="match status" value="1"/>
</dbReference>
<organism evidence="8 9">
    <name type="scientific">Propionispora vibrioides</name>
    <dbReference type="NCBI Taxonomy" id="112903"/>
    <lineage>
        <taxon>Bacteria</taxon>
        <taxon>Bacillati</taxon>
        <taxon>Bacillota</taxon>
        <taxon>Negativicutes</taxon>
        <taxon>Selenomonadales</taxon>
        <taxon>Sporomusaceae</taxon>
        <taxon>Propionispora</taxon>
    </lineage>
</organism>
<sequence>MSEEVKDTIKQLIMSESVYHPLTDEEIARTVAVLRETVTGIRKELQIPSSRERRKRNIKEAIQAVRTKRPAVSISQLVHLLNDQGFEVTRNYVADVINEKLPSVADPGSEEPAVPESRPEDFSTLVGHNGSLVKNIQQAKAAILYPPYGLPTLIVGDSGTGKSKFAECMYQHAKNNHILADTSPFVALNCADYGDNPQLLLSILYGHKKGAFTGADQDTAGLVERADGGILFLDEIHRLPPKGQEMLFSLLDKGKFRRLGEVDTERESRVYFIGATTESIESSLLLTFRRRIPMIIELPKLEDRTLQEKAQLIYDFFQNEANRTKCKIMVKSKILSAFALKKYDGNIGQLKSEIQVTCANAYVEKMNSGKNEINIGFNELLYNTLFHDKQTAGQPRKSAVIFQDTLFVPHITATKVQHEYPVFEDIYQKIEEKYYELKEMDISPPEIEKIIWTFVVNKFKLIGTERSEGKQLVIDEFKYLVGETISTIIKDFYLRTGSLYPDLKLNTKVLIYLAIHLGEAIKRIKYNQDIINPNLSYIRQNFANEYNLALQLAKDVEKAENMELPEGEIGFIAMYIKELLQVTNKKNKVAIITVCHGKIASEMIAIVRQLMGVDFPIAIDMPFNTNPTKVFEQVVEIAQTFEPDMGILFFVDMGSLVNIGEVVQKRTGIKTRTIDRVDLVSVMEAVRKAYISDQDSQETLDDIYYEIIHSRHSYPVLPIENSGKPPVIVCMCLTGRGVATTIRDVLTEYYPHVKTETLSVVDEELKQKMTALRSQYSLIAVVGTMNPKLQGVNFIPFDFEFHKNQKMLLDYLIRQHQGNTLQSILREDLILLNGNYRTKLEVLEALGSLLFNNGYVKKQFLQSMTAREDMSSTCFKNGIAIPHGLPSLVNESAVVFIKLQQALEWDQNKNKVKLICLPAVKNDDVGIITDLFYTLKDKERVQSLLAAAGPQEFINTLCSLSASKHS</sequence>
<dbReference type="SUPFAM" id="SSF53062">
    <property type="entry name" value="PTS system fructose IIA component-like"/>
    <property type="match status" value="1"/>
</dbReference>
<evidence type="ECO:0000259" key="7">
    <source>
        <dbReference type="PROSITE" id="PS51372"/>
    </source>
</evidence>
<dbReference type="Pfam" id="PF04552">
    <property type="entry name" value="Sigma54_DBD"/>
    <property type="match status" value="1"/>
</dbReference>
<evidence type="ECO:0000313" key="8">
    <source>
        <dbReference type="EMBL" id="SEP42955.1"/>
    </source>
</evidence>
<dbReference type="Pfam" id="PF00874">
    <property type="entry name" value="PRD"/>
    <property type="match status" value="1"/>
</dbReference>
<evidence type="ECO:0000256" key="3">
    <source>
        <dbReference type="ARBA" id="ARBA00022840"/>
    </source>
</evidence>
<dbReference type="PANTHER" id="PTHR32071:SF38">
    <property type="entry name" value="PSP OPERON TRANSCRIPTIONAL ACTIVATOR"/>
    <property type="match status" value="1"/>
</dbReference>
<dbReference type="SUPFAM" id="SSF52540">
    <property type="entry name" value="P-loop containing nucleoside triphosphate hydrolases"/>
    <property type="match status" value="1"/>
</dbReference>
<dbReference type="GO" id="GO:0005524">
    <property type="term" value="F:ATP binding"/>
    <property type="evidence" value="ECO:0007669"/>
    <property type="project" value="UniProtKB-KW"/>
</dbReference>
<dbReference type="PROSITE" id="PS50045">
    <property type="entry name" value="SIGMA54_INTERACT_4"/>
    <property type="match status" value="1"/>
</dbReference>
<dbReference type="SUPFAM" id="SSF55804">
    <property type="entry name" value="Phoshotransferase/anion transport protein"/>
    <property type="match status" value="1"/>
</dbReference>
<dbReference type="GO" id="GO:0001216">
    <property type="term" value="F:DNA-binding transcription activator activity"/>
    <property type="evidence" value="ECO:0007669"/>
    <property type="project" value="InterPro"/>
</dbReference>
<dbReference type="Pfam" id="PF03610">
    <property type="entry name" value="EIIA-man"/>
    <property type="match status" value="1"/>
</dbReference>
<dbReference type="InterPro" id="IPR036634">
    <property type="entry name" value="PRD_sf"/>
</dbReference>
<dbReference type="AlphaFoldDB" id="A0A1H8XSS8"/>
<dbReference type="SUPFAM" id="SSF63520">
    <property type="entry name" value="PTS-regulatory domain, PRD"/>
    <property type="match status" value="1"/>
</dbReference>
<proteinExistence type="predicted"/>
<dbReference type="InterPro" id="IPR004701">
    <property type="entry name" value="PTS_EIIA_man-typ"/>
</dbReference>
<feature type="domain" description="PTS EIIA type-2" evidence="5">
    <location>
        <begin position="823"/>
        <end position="960"/>
    </location>
</feature>
<reference evidence="8 9" key="1">
    <citation type="submission" date="2016-10" db="EMBL/GenBank/DDBJ databases">
        <authorList>
            <person name="de Groot N.N."/>
        </authorList>
    </citation>
    <scope>NUCLEOTIDE SEQUENCE [LARGE SCALE GENOMIC DNA]</scope>
    <source>
        <strain evidence="8 9">DSM 13305</strain>
    </source>
</reference>
<protein>
    <submittedName>
        <fullName evidence="8">Transcriptional regulator containing an AAA-type ATPase domain and a DNA-binding domain</fullName>
    </submittedName>
</protein>
<keyword evidence="9" id="KW-1185">Reference proteome</keyword>
<keyword evidence="1" id="KW-0808">Transferase</keyword>
<dbReference type="InterPro" id="IPR002078">
    <property type="entry name" value="Sigma_54_int"/>
</dbReference>
<dbReference type="STRING" id="112903.SAMN04490178_12921"/>
<feature type="domain" description="PTS EIIA type-4" evidence="6">
    <location>
        <begin position="588"/>
        <end position="727"/>
    </location>
</feature>
<dbReference type="PROSITE" id="PS00676">
    <property type="entry name" value="SIGMA54_INTERACT_2"/>
    <property type="match status" value="1"/>
</dbReference>
<accession>A0A1H8XSS8</accession>
<dbReference type="InterPro" id="IPR025943">
    <property type="entry name" value="Sigma_54_int_dom_ATP-bd_2"/>
</dbReference>
<dbReference type="InterPro" id="IPR002178">
    <property type="entry name" value="PTS_EIIA_type-2_dom"/>
</dbReference>
<dbReference type="InterPro" id="IPR011608">
    <property type="entry name" value="PRD"/>
</dbReference>
<evidence type="ECO:0000259" key="6">
    <source>
        <dbReference type="PROSITE" id="PS51096"/>
    </source>
</evidence>
<dbReference type="Gene3D" id="1.10.1790.10">
    <property type="entry name" value="PRD domain"/>
    <property type="match status" value="1"/>
</dbReference>
<feature type="domain" description="Sigma-54 factor interaction" evidence="4">
    <location>
        <begin position="125"/>
        <end position="359"/>
    </location>
</feature>
<dbReference type="Pfam" id="PF00158">
    <property type="entry name" value="Sigma54_activat"/>
    <property type="match status" value="1"/>
</dbReference>
<dbReference type="CDD" id="cd00009">
    <property type="entry name" value="AAA"/>
    <property type="match status" value="1"/>
</dbReference>
<dbReference type="PROSITE" id="PS51094">
    <property type="entry name" value="PTS_EIIA_TYPE_2"/>
    <property type="match status" value="1"/>
</dbReference>
<dbReference type="OrthoDB" id="1632886at2"/>
<gene>
    <name evidence="8" type="ORF">SAMN04490178_12921</name>
</gene>
<dbReference type="InterPro" id="IPR036662">
    <property type="entry name" value="PTS_EIIA_man-typ_sf"/>
</dbReference>
<dbReference type="InterPro" id="IPR016152">
    <property type="entry name" value="PTrfase/Anion_transptr"/>
</dbReference>
<name>A0A1H8XSS8_9FIRM</name>
<dbReference type="GO" id="GO:0009401">
    <property type="term" value="P:phosphoenolpyruvate-dependent sugar phosphotransferase system"/>
    <property type="evidence" value="ECO:0007669"/>
    <property type="project" value="InterPro"/>
</dbReference>
<evidence type="ECO:0000259" key="4">
    <source>
        <dbReference type="PROSITE" id="PS50045"/>
    </source>
</evidence>
<dbReference type="Proteomes" id="UP000198847">
    <property type="component" value="Unassembled WGS sequence"/>
</dbReference>
<dbReference type="PANTHER" id="PTHR32071">
    <property type="entry name" value="TRANSCRIPTIONAL REGULATORY PROTEIN"/>
    <property type="match status" value="1"/>
</dbReference>
<dbReference type="EMBL" id="FODY01000029">
    <property type="protein sequence ID" value="SEP42955.1"/>
    <property type="molecule type" value="Genomic_DNA"/>
</dbReference>
<evidence type="ECO:0000256" key="2">
    <source>
        <dbReference type="ARBA" id="ARBA00022741"/>
    </source>
</evidence>
<dbReference type="GO" id="GO:0016740">
    <property type="term" value="F:transferase activity"/>
    <property type="evidence" value="ECO:0007669"/>
    <property type="project" value="UniProtKB-KW"/>
</dbReference>
<dbReference type="GO" id="GO:0016020">
    <property type="term" value="C:membrane"/>
    <property type="evidence" value="ECO:0007669"/>
    <property type="project" value="InterPro"/>
</dbReference>
<dbReference type="InterPro" id="IPR007634">
    <property type="entry name" value="RNA_pol_sigma_54_DNA-bd"/>
</dbReference>
<dbReference type="PROSITE" id="PS51372">
    <property type="entry name" value="PRD_2"/>
    <property type="match status" value="1"/>
</dbReference>
<dbReference type="InterPro" id="IPR027417">
    <property type="entry name" value="P-loop_NTPase"/>
</dbReference>
<feature type="domain" description="PRD" evidence="7">
    <location>
        <begin position="476"/>
        <end position="586"/>
    </location>
</feature>
<evidence type="ECO:0000313" key="9">
    <source>
        <dbReference type="Proteomes" id="UP000198847"/>
    </source>
</evidence>
<keyword evidence="2" id="KW-0547">Nucleotide-binding</keyword>